<dbReference type="Gene3D" id="3.40.50.2000">
    <property type="entry name" value="Glycogen Phosphorylase B"/>
    <property type="match status" value="1"/>
</dbReference>
<comment type="caution">
    <text evidence="1">The sequence shown here is derived from an EMBL/GenBank/DDBJ whole genome shotgun (WGS) entry which is preliminary data.</text>
</comment>
<sequence length="87" mass="9632">MSSSTTSSSELVNQVTVSDGLPLEFDTSINHDKFMASLLHVFSDLIEELIRMIIIKSSPNIQPVNGLIADQIFILLECLHLFLSLSL</sequence>
<evidence type="ECO:0000313" key="1">
    <source>
        <dbReference type="EMBL" id="OVA01976.1"/>
    </source>
</evidence>
<protein>
    <submittedName>
        <fullName evidence="1">Uncharacterized protein</fullName>
    </submittedName>
</protein>
<gene>
    <name evidence="1" type="ORF">BVC80_213g10</name>
</gene>
<dbReference type="InParanoid" id="A0A200PUV5"/>
<dbReference type="Proteomes" id="UP000195402">
    <property type="component" value="Unassembled WGS sequence"/>
</dbReference>
<accession>A0A200PUV5</accession>
<evidence type="ECO:0000313" key="2">
    <source>
        <dbReference type="Proteomes" id="UP000195402"/>
    </source>
</evidence>
<dbReference type="AlphaFoldDB" id="A0A200PUV5"/>
<keyword evidence="2" id="KW-1185">Reference proteome</keyword>
<dbReference type="OrthoDB" id="5835829at2759"/>
<name>A0A200PUV5_MACCD</name>
<organism evidence="1 2">
    <name type="scientific">Macleaya cordata</name>
    <name type="common">Five-seeded plume-poppy</name>
    <name type="synonym">Bocconia cordata</name>
    <dbReference type="NCBI Taxonomy" id="56857"/>
    <lineage>
        <taxon>Eukaryota</taxon>
        <taxon>Viridiplantae</taxon>
        <taxon>Streptophyta</taxon>
        <taxon>Embryophyta</taxon>
        <taxon>Tracheophyta</taxon>
        <taxon>Spermatophyta</taxon>
        <taxon>Magnoliopsida</taxon>
        <taxon>Ranunculales</taxon>
        <taxon>Papaveraceae</taxon>
        <taxon>Papaveroideae</taxon>
        <taxon>Macleaya</taxon>
    </lineage>
</organism>
<dbReference type="EMBL" id="MVGT01004033">
    <property type="protein sequence ID" value="OVA01976.1"/>
    <property type="molecule type" value="Genomic_DNA"/>
</dbReference>
<proteinExistence type="predicted"/>
<reference evidence="1 2" key="1">
    <citation type="journal article" date="2017" name="Mol. Plant">
        <title>The Genome of Medicinal Plant Macleaya cordata Provides New Insights into Benzylisoquinoline Alkaloids Metabolism.</title>
        <authorList>
            <person name="Liu X."/>
            <person name="Liu Y."/>
            <person name="Huang P."/>
            <person name="Ma Y."/>
            <person name="Qing Z."/>
            <person name="Tang Q."/>
            <person name="Cao H."/>
            <person name="Cheng P."/>
            <person name="Zheng Y."/>
            <person name="Yuan Z."/>
            <person name="Zhou Y."/>
            <person name="Liu J."/>
            <person name="Tang Z."/>
            <person name="Zhuo Y."/>
            <person name="Zhang Y."/>
            <person name="Yu L."/>
            <person name="Huang J."/>
            <person name="Yang P."/>
            <person name="Peng Q."/>
            <person name="Zhang J."/>
            <person name="Jiang W."/>
            <person name="Zhang Z."/>
            <person name="Lin K."/>
            <person name="Ro D.K."/>
            <person name="Chen X."/>
            <person name="Xiong X."/>
            <person name="Shang Y."/>
            <person name="Huang S."/>
            <person name="Zeng J."/>
        </authorList>
    </citation>
    <scope>NUCLEOTIDE SEQUENCE [LARGE SCALE GENOMIC DNA]</scope>
    <source>
        <strain evidence="2">cv. BLH2017</strain>
        <tissue evidence="1">Root</tissue>
    </source>
</reference>